<feature type="compositionally biased region" description="Basic residues" evidence="1">
    <location>
        <begin position="85"/>
        <end position="98"/>
    </location>
</feature>
<gene>
    <name evidence="2" type="ORF">RHRU231_540020</name>
</gene>
<proteinExistence type="predicted"/>
<name>A0A098BLV9_9NOCA</name>
<evidence type="ECO:0000256" key="1">
    <source>
        <dbReference type="SAM" id="MobiDB-lite"/>
    </source>
</evidence>
<reference evidence="2 3" key="1">
    <citation type="journal article" date="2014" name="Genome Announc.">
        <title>Draft Genome Sequence of Propane- and Butane-Oxidizing Actinobacterium Rhodococcus ruber IEGM 231.</title>
        <authorList>
            <person name="Ivshina I.B."/>
            <person name="Kuyukina M.S."/>
            <person name="Krivoruchko A.V."/>
            <person name="Barbe V."/>
            <person name="Fischer C."/>
        </authorList>
    </citation>
    <scope>NUCLEOTIDE SEQUENCE [LARGE SCALE GENOMIC DNA]</scope>
</reference>
<sequence>MPPGDMPTDRRRGQTFPHTCRGILDMCFRSGGPIFLRSRQRDHHDELGHGLFELRTLHVCAAEAKAAVAMVLGGQGPHPDLPSGYRRRRRRCGRLPGE</sequence>
<evidence type="ECO:0000313" key="2">
    <source>
        <dbReference type="EMBL" id="CDZ89673.1"/>
    </source>
</evidence>
<evidence type="ECO:0000313" key="3">
    <source>
        <dbReference type="Proteomes" id="UP000042997"/>
    </source>
</evidence>
<dbReference type="AlphaFoldDB" id="A0A098BLV9"/>
<organism evidence="2 3">
    <name type="scientific">Rhodococcus ruber</name>
    <dbReference type="NCBI Taxonomy" id="1830"/>
    <lineage>
        <taxon>Bacteria</taxon>
        <taxon>Bacillati</taxon>
        <taxon>Actinomycetota</taxon>
        <taxon>Actinomycetes</taxon>
        <taxon>Mycobacteriales</taxon>
        <taxon>Nocardiaceae</taxon>
        <taxon>Rhodococcus</taxon>
    </lineage>
</organism>
<accession>A0A098BLV9</accession>
<dbReference type="Proteomes" id="UP000042997">
    <property type="component" value="Unassembled WGS sequence"/>
</dbReference>
<dbReference type="EMBL" id="CCSD01000066">
    <property type="protein sequence ID" value="CDZ89673.1"/>
    <property type="molecule type" value="Genomic_DNA"/>
</dbReference>
<feature type="region of interest" description="Disordered" evidence="1">
    <location>
        <begin position="73"/>
        <end position="98"/>
    </location>
</feature>
<protein>
    <submittedName>
        <fullName evidence="2">Uncharacterized protein</fullName>
    </submittedName>
</protein>